<comment type="caution">
    <text evidence="2">The sequence shown here is derived from an EMBL/GenBank/DDBJ whole genome shotgun (WGS) entry which is preliminary data.</text>
</comment>
<evidence type="ECO:0000313" key="2">
    <source>
        <dbReference type="EMBL" id="KAG5168887.1"/>
    </source>
</evidence>
<dbReference type="EMBL" id="JAFIQS010000005">
    <property type="protein sequence ID" value="KAG5168887.1"/>
    <property type="molecule type" value="Genomic_DNA"/>
</dbReference>
<feature type="compositionally biased region" description="Low complexity" evidence="1">
    <location>
        <begin position="200"/>
        <end position="210"/>
    </location>
</feature>
<dbReference type="AlphaFoldDB" id="A0A8H8CJL0"/>
<dbReference type="OrthoDB" id="3263613at2759"/>
<name>A0A8H8CJL0_PSICU</name>
<feature type="region of interest" description="Disordered" evidence="1">
    <location>
        <begin position="228"/>
        <end position="251"/>
    </location>
</feature>
<gene>
    <name evidence="2" type="ORF">JR316_005441</name>
</gene>
<proteinExistence type="predicted"/>
<feature type="compositionally biased region" description="Polar residues" evidence="1">
    <location>
        <begin position="8"/>
        <end position="25"/>
    </location>
</feature>
<feature type="compositionally biased region" description="Low complexity" evidence="1">
    <location>
        <begin position="228"/>
        <end position="239"/>
    </location>
</feature>
<protein>
    <submittedName>
        <fullName evidence="2">Uncharacterized protein</fullName>
    </submittedName>
</protein>
<feature type="region of interest" description="Disordered" evidence="1">
    <location>
        <begin position="1"/>
        <end position="80"/>
    </location>
</feature>
<reference evidence="2" key="1">
    <citation type="submission" date="2021-02" db="EMBL/GenBank/DDBJ databases">
        <title>Psilocybe cubensis genome.</title>
        <authorList>
            <person name="Mckernan K.J."/>
            <person name="Crawford S."/>
            <person name="Trippe A."/>
            <person name="Kane L.T."/>
            <person name="Mclaughlin S."/>
        </authorList>
    </citation>
    <scope>NUCLEOTIDE SEQUENCE [LARGE SCALE GENOMIC DNA]</scope>
    <source>
        <strain evidence="2">MGC-MH-2018</strain>
    </source>
</reference>
<feature type="region of interest" description="Disordered" evidence="1">
    <location>
        <begin position="151"/>
        <end position="212"/>
    </location>
</feature>
<evidence type="ECO:0000256" key="1">
    <source>
        <dbReference type="SAM" id="MobiDB-lite"/>
    </source>
</evidence>
<organism evidence="2">
    <name type="scientific">Psilocybe cubensis</name>
    <name type="common">Psychedelic mushroom</name>
    <name type="synonym">Stropharia cubensis</name>
    <dbReference type="NCBI Taxonomy" id="181762"/>
    <lineage>
        <taxon>Eukaryota</taxon>
        <taxon>Fungi</taxon>
        <taxon>Dikarya</taxon>
        <taxon>Basidiomycota</taxon>
        <taxon>Agaricomycotina</taxon>
        <taxon>Agaricomycetes</taxon>
        <taxon>Agaricomycetidae</taxon>
        <taxon>Agaricales</taxon>
        <taxon>Agaricineae</taxon>
        <taxon>Strophariaceae</taxon>
        <taxon>Psilocybe</taxon>
    </lineage>
</organism>
<accession>A0A8H8CJL0</accession>
<sequence>MPYALRSASRSVQNSPSVGSKNSALTVDDLESTTPSATPRKVPQCSKCKRPRAGHPRSGCPFTESPTRAQGAENRGNTLERHLSDALESMAIASPGRALERESEEEAKTFIRNRRRLSAQPPVNQSDSLLSLSTSSSEIVARLLEPGIFGDRDEESDAESGKTARIVRWQETIATPSPVRDKSKGPRATMPGTLIPPTPASSFTSSSTPPTKEEEIISADLSYISDPSHLTTTESLSSHRPPNVVRQPQPLGRTMSAAERDIFVSKLSDGAAATIYIIPKADVADVVAKATSLKFSTAISMSDDENDPQALVILGRNESAVDELFKKIEKENRKAYLSAKAKVAAGQGGSTLKSAAGAAVIGAVTTWAGLAFS</sequence>